<keyword evidence="2" id="KW-0233">DNA recombination</keyword>
<evidence type="ECO:0000313" key="6">
    <source>
        <dbReference type="EMBL" id="CUV32520.1"/>
    </source>
</evidence>
<organism evidence="5">
    <name type="scientific">Ralstonia solanacearum</name>
    <name type="common">Pseudomonas solanacearum</name>
    <dbReference type="NCBI Taxonomy" id="305"/>
    <lineage>
        <taxon>Bacteria</taxon>
        <taxon>Pseudomonadati</taxon>
        <taxon>Pseudomonadota</taxon>
        <taxon>Betaproteobacteria</taxon>
        <taxon>Burkholderiales</taxon>
        <taxon>Burkholderiaceae</taxon>
        <taxon>Ralstonia</taxon>
        <taxon>Ralstonia solanacearum species complex</taxon>
    </lineage>
</organism>
<feature type="domain" description="Tyr recombinase" evidence="4">
    <location>
        <begin position="186"/>
        <end position="406"/>
    </location>
</feature>
<evidence type="ECO:0000313" key="5">
    <source>
        <dbReference type="EMBL" id="CUV22930.1"/>
    </source>
</evidence>
<proteinExistence type="predicted"/>
<dbReference type="GO" id="GO:0003677">
    <property type="term" value="F:DNA binding"/>
    <property type="evidence" value="ECO:0007669"/>
    <property type="project" value="InterPro"/>
</dbReference>
<keyword evidence="1" id="KW-0229">DNA integration</keyword>
<evidence type="ECO:0000256" key="1">
    <source>
        <dbReference type="ARBA" id="ARBA00022908"/>
    </source>
</evidence>
<dbReference type="SUPFAM" id="SSF56349">
    <property type="entry name" value="DNA breaking-rejoining enzymes"/>
    <property type="match status" value="1"/>
</dbReference>
<dbReference type="PANTHER" id="PTHR30349:SF64">
    <property type="entry name" value="PROPHAGE INTEGRASE INTD-RELATED"/>
    <property type="match status" value="1"/>
</dbReference>
<dbReference type="GO" id="GO:0006310">
    <property type="term" value="P:DNA recombination"/>
    <property type="evidence" value="ECO:0007669"/>
    <property type="project" value="UniProtKB-KW"/>
</dbReference>
<protein>
    <submittedName>
        <fullName evidence="5">Putative Site-specific recombinase, phage integrase family</fullName>
    </submittedName>
</protein>
<evidence type="ECO:0000256" key="3">
    <source>
        <dbReference type="SAM" id="MobiDB-lite"/>
    </source>
</evidence>
<evidence type="ECO:0000256" key="2">
    <source>
        <dbReference type="ARBA" id="ARBA00023172"/>
    </source>
</evidence>
<dbReference type="InterPro" id="IPR013762">
    <property type="entry name" value="Integrase-like_cat_sf"/>
</dbReference>
<accession>A0A0S4UL05</accession>
<evidence type="ECO:0000313" key="8">
    <source>
        <dbReference type="EMBL" id="CUV60718.1"/>
    </source>
</evidence>
<dbReference type="EMBL" id="LN899826">
    <property type="protein sequence ID" value="CUV40641.1"/>
    <property type="molecule type" value="Genomic_DNA"/>
</dbReference>
<dbReference type="EMBL" id="LN899825">
    <property type="protein sequence ID" value="CUV32520.1"/>
    <property type="molecule type" value="Genomic_DNA"/>
</dbReference>
<dbReference type="AlphaFoldDB" id="A0A0S4UL05"/>
<dbReference type="InterPro" id="IPR002104">
    <property type="entry name" value="Integrase_catalytic"/>
</dbReference>
<dbReference type="InterPro" id="IPR050090">
    <property type="entry name" value="Tyrosine_recombinase_XerCD"/>
</dbReference>
<dbReference type="GO" id="GO:0015074">
    <property type="term" value="P:DNA integration"/>
    <property type="evidence" value="ECO:0007669"/>
    <property type="project" value="UniProtKB-KW"/>
</dbReference>
<name>A0A0S4UL05_RALSL</name>
<dbReference type="InterPro" id="IPR011010">
    <property type="entry name" value="DNA_brk_join_enz"/>
</dbReference>
<dbReference type="Pfam" id="PF00589">
    <property type="entry name" value="Phage_integrase"/>
    <property type="match status" value="1"/>
</dbReference>
<feature type="region of interest" description="Disordered" evidence="3">
    <location>
        <begin position="459"/>
        <end position="478"/>
    </location>
</feature>
<dbReference type="EMBL" id="LN899822">
    <property type="protein sequence ID" value="CUV60718.1"/>
    <property type="molecule type" value="Genomic_DNA"/>
</dbReference>
<evidence type="ECO:0000259" key="4">
    <source>
        <dbReference type="PROSITE" id="PS51898"/>
    </source>
</evidence>
<dbReference type="Gene3D" id="1.10.443.10">
    <property type="entry name" value="Intergrase catalytic core"/>
    <property type="match status" value="1"/>
</dbReference>
<sequence>MSTSKLYVLTTEDFHLPRHASGGIVSTDPAGNLPQLLWPDGTVCWLANLYLLQGYRRGRSRRNRGGTLATWAKHLSHLIRWCFRNAIDFHDMRDSHFAMFVRTLKVEKSPKKRRSKKRSPAQVNTICSTILNFLAYVDSQMPGLNLIGPTGRIRAEKRTYRITARHAQRTIERTYWFHEEVPEDRHFRRRFPVSGSAVERLYLANEELEAELFVKRRRYTMLRLLEITGGRRIEVSMIKEQDIEDALLTGELKLFTAKKRKEASRVVPVSRTDLKDILSYCKHYRKRIVRATVGAARDSGFLLISSTNGTPLAVDTLSSEMRTLRIAAGIDDEEVCLHAFRHRFATKVLIQLILSRRYETEDDLKKAILDTETLKLQLMEWLGVSSLAMVNHYVHLAFEELADHKGTLNRLQIYKVADAMEAKSGDLDRRFASIPPSELRRELRELMDSSSAAALEIRTALKGTQPKPDMRPVCQDEP</sequence>
<dbReference type="PANTHER" id="PTHR30349">
    <property type="entry name" value="PHAGE INTEGRASE-RELATED"/>
    <property type="match status" value="1"/>
</dbReference>
<evidence type="ECO:0000313" key="7">
    <source>
        <dbReference type="EMBL" id="CUV40641.1"/>
    </source>
</evidence>
<dbReference type="PROSITE" id="PS51898">
    <property type="entry name" value="TYR_RECOMBINASE"/>
    <property type="match status" value="1"/>
</dbReference>
<dbReference type="EMBL" id="LN899823">
    <property type="protein sequence ID" value="CUV22930.1"/>
    <property type="molecule type" value="Genomic_DNA"/>
</dbReference>
<gene>
    <name evidence="8" type="ORF">RD1301_v1_1080012</name>
    <name evidence="5" type="ORF">RUN1744_v1_280029</name>
    <name evidence="6" type="ORF">TD1301_v1_80016</name>
    <name evidence="7" type="ORF">TF3108_v1_530022</name>
</gene>
<reference evidence="5" key="1">
    <citation type="submission" date="2015-10" db="EMBL/GenBank/DDBJ databases">
        <authorList>
            <person name="Gilbert D.G."/>
        </authorList>
    </citation>
    <scope>NUCLEOTIDE SEQUENCE</scope>
    <source>
        <strain evidence="5">Phyl III-seqv23</strain>
    </source>
</reference>
<dbReference type="CDD" id="cd00397">
    <property type="entry name" value="DNA_BRE_C"/>
    <property type="match status" value="1"/>
</dbReference>